<accession>A0A4C1VM01</accession>
<name>A0A4C1VM01_EUMVA</name>
<proteinExistence type="predicted"/>
<comment type="caution">
    <text evidence="2">The sequence shown here is derived from an EMBL/GenBank/DDBJ whole genome shotgun (WGS) entry which is preliminary data.</text>
</comment>
<evidence type="ECO:0000256" key="1">
    <source>
        <dbReference type="SAM" id="MobiDB-lite"/>
    </source>
</evidence>
<sequence>MSAIGRSSCLQRTKLCRSELPANDAMRSFNAPQLLPRVPILRHGDVFVTNITTAEFRAPIAPLNSVPAEETRSQPTSAGRCWPSRLAVSP</sequence>
<evidence type="ECO:0000313" key="2">
    <source>
        <dbReference type="EMBL" id="GBP40086.1"/>
    </source>
</evidence>
<keyword evidence="3" id="KW-1185">Reference proteome</keyword>
<organism evidence="2 3">
    <name type="scientific">Eumeta variegata</name>
    <name type="common">Bagworm moth</name>
    <name type="synonym">Eumeta japonica</name>
    <dbReference type="NCBI Taxonomy" id="151549"/>
    <lineage>
        <taxon>Eukaryota</taxon>
        <taxon>Metazoa</taxon>
        <taxon>Ecdysozoa</taxon>
        <taxon>Arthropoda</taxon>
        <taxon>Hexapoda</taxon>
        <taxon>Insecta</taxon>
        <taxon>Pterygota</taxon>
        <taxon>Neoptera</taxon>
        <taxon>Endopterygota</taxon>
        <taxon>Lepidoptera</taxon>
        <taxon>Glossata</taxon>
        <taxon>Ditrysia</taxon>
        <taxon>Tineoidea</taxon>
        <taxon>Psychidae</taxon>
        <taxon>Oiketicinae</taxon>
        <taxon>Eumeta</taxon>
    </lineage>
</organism>
<dbReference type="Proteomes" id="UP000299102">
    <property type="component" value="Unassembled WGS sequence"/>
</dbReference>
<reference evidence="2 3" key="1">
    <citation type="journal article" date="2019" name="Commun. Biol.">
        <title>The bagworm genome reveals a unique fibroin gene that provides high tensile strength.</title>
        <authorList>
            <person name="Kono N."/>
            <person name="Nakamura H."/>
            <person name="Ohtoshi R."/>
            <person name="Tomita M."/>
            <person name="Numata K."/>
            <person name="Arakawa K."/>
        </authorList>
    </citation>
    <scope>NUCLEOTIDE SEQUENCE [LARGE SCALE GENOMIC DNA]</scope>
</reference>
<evidence type="ECO:0000313" key="3">
    <source>
        <dbReference type="Proteomes" id="UP000299102"/>
    </source>
</evidence>
<dbReference type="AlphaFoldDB" id="A0A4C1VM01"/>
<gene>
    <name evidence="2" type="ORF">EVAR_33661_1</name>
</gene>
<dbReference type="EMBL" id="BGZK01000376">
    <property type="protein sequence ID" value="GBP40086.1"/>
    <property type="molecule type" value="Genomic_DNA"/>
</dbReference>
<dbReference type="OrthoDB" id="6159439at2759"/>
<feature type="region of interest" description="Disordered" evidence="1">
    <location>
        <begin position="67"/>
        <end position="90"/>
    </location>
</feature>
<protein>
    <submittedName>
        <fullName evidence="2">Uncharacterized protein</fullName>
    </submittedName>
</protein>